<keyword evidence="2" id="KW-0812">Transmembrane</keyword>
<dbReference type="Proteomes" id="UP000627838">
    <property type="component" value="Unassembled WGS sequence"/>
</dbReference>
<keyword evidence="4" id="KW-1185">Reference proteome</keyword>
<gene>
    <name evidence="3" type="ORF">H4W34_003091</name>
</gene>
<proteinExistence type="predicted"/>
<evidence type="ECO:0000313" key="3">
    <source>
        <dbReference type="EMBL" id="MBE1533258.1"/>
    </source>
</evidence>
<name>A0ABR9JRR0_9ACTN</name>
<feature type="compositionally biased region" description="Basic and acidic residues" evidence="1">
    <location>
        <begin position="109"/>
        <end position="119"/>
    </location>
</feature>
<keyword evidence="2" id="KW-0472">Membrane</keyword>
<accession>A0ABR9JRR0</accession>
<sequence>MINFIFYGRIDPVGPSTAVHRLRAVSRAHEFAQRHGGRVTYDYFDEVPAQVPLEERPGGRGLIEYMLYCRQENNALLVPGIDHALGPGAWFSLAMFAAAAFPIWAFDRGDPRPNDRPETRTSTVSAGAGERSLPDHDPGSRGKSGRPAVLY</sequence>
<organism evidence="3 4">
    <name type="scientific">Actinomadura algeriensis</name>
    <dbReference type="NCBI Taxonomy" id="1679523"/>
    <lineage>
        <taxon>Bacteria</taxon>
        <taxon>Bacillati</taxon>
        <taxon>Actinomycetota</taxon>
        <taxon>Actinomycetes</taxon>
        <taxon>Streptosporangiales</taxon>
        <taxon>Thermomonosporaceae</taxon>
        <taxon>Actinomadura</taxon>
    </lineage>
</organism>
<keyword evidence="2" id="KW-1133">Transmembrane helix</keyword>
<comment type="caution">
    <text evidence="3">The sequence shown here is derived from an EMBL/GenBank/DDBJ whole genome shotgun (WGS) entry which is preliminary data.</text>
</comment>
<feature type="region of interest" description="Disordered" evidence="1">
    <location>
        <begin position="109"/>
        <end position="151"/>
    </location>
</feature>
<evidence type="ECO:0000256" key="1">
    <source>
        <dbReference type="SAM" id="MobiDB-lite"/>
    </source>
</evidence>
<evidence type="ECO:0000256" key="2">
    <source>
        <dbReference type="SAM" id="Phobius"/>
    </source>
</evidence>
<reference evidence="3 4" key="1">
    <citation type="submission" date="2020-10" db="EMBL/GenBank/DDBJ databases">
        <title>Sequencing the genomes of 1000 actinobacteria strains.</title>
        <authorList>
            <person name="Klenk H.-P."/>
        </authorList>
    </citation>
    <scope>NUCLEOTIDE SEQUENCE [LARGE SCALE GENOMIC DNA]</scope>
    <source>
        <strain evidence="3 4">DSM 46744</strain>
    </source>
</reference>
<feature type="transmembrane region" description="Helical" evidence="2">
    <location>
        <begin position="88"/>
        <end position="106"/>
    </location>
</feature>
<protein>
    <submittedName>
        <fullName evidence="3">Uncharacterized protein</fullName>
    </submittedName>
</protein>
<dbReference type="EMBL" id="JADBDZ010000001">
    <property type="protein sequence ID" value="MBE1533258.1"/>
    <property type="molecule type" value="Genomic_DNA"/>
</dbReference>
<dbReference type="RefSeq" id="WP_192759839.1">
    <property type="nucleotide sequence ID" value="NZ_JADBDZ010000001.1"/>
</dbReference>
<evidence type="ECO:0000313" key="4">
    <source>
        <dbReference type="Proteomes" id="UP000627838"/>
    </source>
</evidence>